<sequence length="75" mass="8373">MQLNCCFIFFWQFLFYAACTPSSNKGLDHSDNHSAGPGQLKIAYNVLCDLSGDDYEIFVMNLDGSGQKNITDREG</sequence>
<dbReference type="Proteomes" id="UP001172083">
    <property type="component" value="Unassembled WGS sequence"/>
</dbReference>
<evidence type="ECO:0000313" key="2">
    <source>
        <dbReference type="Proteomes" id="UP001172083"/>
    </source>
</evidence>
<name>A0ABT8L8X8_9BACT</name>
<evidence type="ECO:0000313" key="1">
    <source>
        <dbReference type="EMBL" id="MDN5214133.1"/>
    </source>
</evidence>
<dbReference type="RefSeq" id="WP_346759468.1">
    <property type="nucleotide sequence ID" value="NZ_JAUJEB010000004.1"/>
</dbReference>
<organism evidence="1 2">
    <name type="scientific">Agaribacillus aureus</name>
    <dbReference type="NCBI Taxonomy" id="3051825"/>
    <lineage>
        <taxon>Bacteria</taxon>
        <taxon>Pseudomonadati</taxon>
        <taxon>Bacteroidota</taxon>
        <taxon>Cytophagia</taxon>
        <taxon>Cytophagales</taxon>
        <taxon>Splendidivirgaceae</taxon>
        <taxon>Agaribacillus</taxon>
    </lineage>
</organism>
<protein>
    <submittedName>
        <fullName evidence="1">Uncharacterized protein</fullName>
    </submittedName>
</protein>
<reference evidence="1" key="1">
    <citation type="submission" date="2023-06" db="EMBL/GenBank/DDBJ databases">
        <title>Genomic of Agaribacillus aureum.</title>
        <authorList>
            <person name="Wang G."/>
        </authorList>
    </citation>
    <scope>NUCLEOTIDE SEQUENCE</scope>
    <source>
        <strain evidence="1">BMA12</strain>
    </source>
</reference>
<proteinExistence type="predicted"/>
<keyword evidence="2" id="KW-1185">Reference proteome</keyword>
<dbReference type="EMBL" id="JAUJEB010000004">
    <property type="protein sequence ID" value="MDN5214133.1"/>
    <property type="molecule type" value="Genomic_DNA"/>
</dbReference>
<accession>A0ABT8L8X8</accession>
<comment type="caution">
    <text evidence="1">The sequence shown here is derived from an EMBL/GenBank/DDBJ whole genome shotgun (WGS) entry which is preliminary data.</text>
</comment>
<gene>
    <name evidence="1" type="ORF">QQ020_18800</name>
</gene>